<accession>A0A3M0IMZ5</accession>
<feature type="region of interest" description="Disordered" evidence="1">
    <location>
        <begin position="42"/>
        <end position="66"/>
    </location>
</feature>
<comment type="caution">
    <text evidence="2">The sequence shown here is derived from an EMBL/GenBank/DDBJ whole genome shotgun (WGS) entry which is preliminary data.</text>
</comment>
<evidence type="ECO:0000256" key="1">
    <source>
        <dbReference type="SAM" id="MobiDB-lite"/>
    </source>
</evidence>
<dbReference type="AlphaFoldDB" id="A0A3M0IMZ5"/>
<evidence type="ECO:0000313" key="3">
    <source>
        <dbReference type="Proteomes" id="UP000269221"/>
    </source>
</evidence>
<name>A0A3M0IMZ5_HIRRU</name>
<dbReference type="EMBL" id="QRBI01000259">
    <property type="protein sequence ID" value="RMB90114.1"/>
    <property type="molecule type" value="Genomic_DNA"/>
</dbReference>
<evidence type="ECO:0000313" key="2">
    <source>
        <dbReference type="EMBL" id="RMB90114.1"/>
    </source>
</evidence>
<proteinExistence type="predicted"/>
<dbReference type="Proteomes" id="UP000269221">
    <property type="component" value="Unassembled WGS sequence"/>
</dbReference>
<reference evidence="2 3" key="1">
    <citation type="submission" date="2018-07" db="EMBL/GenBank/DDBJ databases">
        <title>A high quality draft genome assembly of the barn swallow (H. rustica rustica).</title>
        <authorList>
            <person name="Formenti G."/>
            <person name="Chiara M."/>
            <person name="Poveda L."/>
            <person name="Francoijs K.-J."/>
            <person name="Bonisoli-Alquati A."/>
            <person name="Canova L."/>
            <person name="Gianfranceschi L."/>
            <person name="Horner D.S."/>
            <person name="Saino N."/>
        </authorList>
    </citation>
    <scope>NUCLEOTIDE SEQUENCE [LARGE SCALE GENOMIC DNA]</scope>
    <source>
        <strain evidence="2">Chelidonia</strain>
        <tissue evidence="2">Blood</tissue>
    </source>
</reference>
<organism evidence="2 3">
    <name type="scientific">Hirundo rustica rustica</name>
    <dbReference type="NCBI Taxonomy" id="333673"/>
    <lineage>
        <taxon>Eukaryota</taxon>
        <taxon>Metazoa</taxon>
        <taxon>Chordata</taxon>
        <taxon>Craniata</taxon>
        <taxon>Vertebrata</taxon>
        <taxon>Euteleostomi</taxon>
        <taxon>Archelosauria</taxon>
        <taxon>Archosauria</taxon>
        <taxon>Dinosauria</taxon>
        <taxon>Saurischia</taxon>
        <taxon>Theropoda</taxon>
        <taxon>Coelurosauria</taxon>
        <taxon>Aves</taxon>
        <taxon>Neognathae</taxon>
        <taxon>Neoaves</taxon>
        <taxon>Telluraves</taxon>
        <taxon>Australaves</taxon>
        <taxon>Passeriformes</taxon>
        <taxon>Sylvioidea</taxon>
        <taxon>Hirundinidae</taxon>
        <taxon>Hirundo</taxon>
    </lineage>
</organism>
<protein>
    <submittedName>
        <fullName evidence="2">Uncharacterized protein</fullName>
    </submittedName>
</protein>
<keyword evidence="3" id="KW-1185">Reference proteome</keyword>
<sequence>MRPPKSLDAPVVSSIPIGISKLERDGKKGFVEGFHELSLNLSEFPGDGGRAGTNPKPSPGDQSRRLSVRTRVIPQNKPKIRLSVCTRVIPQNKPQISGSKKFRSSAILSFFLPRLSVHTRVIPQNKPKIRTSQEGEAH</sequence>
<gene>
    <name evidence="2" type="ORF">DUI87_33511</name>
</gene>